<sequence>MAGQFLPFDPASYVPLAHALQVGMEQFHPLAPKLANNDIVTPAFNLRNFIRPKIGPTRNLGYSSDHHKIIQSNQVTQAISAQYINLKKGKSFSHE</sequence>
<gene>
    <name evidence="1" type="ORF">LOK49_LG13G00377</name>
</gene>
<protein>
    <submittedName>
        <fullName evidence="1">Uncharacterized protein</fullName>
    </submittedName>
</protein>
<comment type="caution">
    <text evidence="1">The sequence shown here is derived from an EMBL/GenBank/DDBJ whole genome shotgun (WGS) entry which is preliminary data.</text>
</comment>
<reference evidence="1 2" key="1">
    <citation type="journal article" date="2022" name="Plant J.">
        <title>Chromosome-level genome of Camellia lanceoleosa provides a valuable resource for understanding genome evolution and self-incompatibility.</title>
        <authorList>
            <person name="Gong W."/>
            <person name="Xiao S."/>
            <person name="Wang L."/>
            <person name="Liao Z."/>
            <person name="Chang Y."/>
            <person name="Mo W."/>
            <person name="Hu G."/>
            <person name="Li W."/>
            <person name="Zhao G."/>
            <person name="Zhu H."/>
            <person name="Hu X."/>
            <person name="Ji K."/>
            <person name="Xiang X."/>
            <person name="Song Q."/>
            <person name="Yuan D."/>
            <person name="Jin S."/>
            <person name="Zhang L."/>
        </authorList>
    </citation>
    <scope>NUCLEOTIDE SEQUENCE [LARGE SCALE GENOMIC DNA]</scope>
    <source>
        <strain evidence="1">SQ_2022a</strain>
    </source>
</reference>
<keyword evidence="2" id="KW-1185">Reference proteome</keyword>
<accession>A0ACC0FP37</accession>
<evidence type="ECO:0000313" key="1">
    <source>
        <dbReference type="EMBL" id="KAI7990053.1"/>
    </source>
</evidence>
<proteinExistence type="predicted"/>
<organism evidence="1 2">
    <name type="scientific">Camellia lanceoleosa</name>
    <dbReference type="NCBI Taxonomy" id="1840588"/>
    <lineage>
        <taxon>Eukaryota</taxon>
        <taxon>Viridiplantae</taxon>
        <taxon>Streptophyta</taxon>
        <taxon>Embryophyta</taxon>
        <taxon>Tracheophyta</taxon>
        <taxon>Spermatophyta</taxon>
        <taxon>Magnoliopsida</taxon>
        <taxon>eudicotyledons</taxon>
        <taxon>Gunneridae</taxon>
        <taxon>Pentapetalae</taxon>
        <taxon>asterids</taxon>
        <taxon>Ericales</taxon>
        <taxon>Theaceae</taxon>
        <taxon>Camellia</taxon>
    </lineage>
</organism>
<dbReference type="Proteomes" id="UP001060215">
    <property type="component" value="Chromosome 14"/>
</dbReference>
<name>A0ACC0FP37_9ERIC</name>
<dbReference type="EMBL" id="CM045771">
    <property type="protein sequence ID" value="KAI7990053.1"/>
    <property type="molecule type" value="Genomic_DNA"/>
</dbReference>
<evidence type="ECO:0000313" key="2">
    <source>
        <dbReference type="Proteomes" id="UP001060215"/>
    </source>
</evidence>